<keyword evidence="1" id="KW-1133">Transmembrane helix</keyword>
<organism evidence="2 3">
    <name type="scientific">Orchesella dallaii</name>
    <dbReference type="NCBI Taxonomy" id="48710"/>
    <lineage>
        <taxon>Eukaryota</taxon>
        <taxon>Metazoa</taxon>
        <taxon>Ecdysozoa</taxon>
        <taxon>Arthropoda</taxon>
        <taxon>Hexapoda</taxon>
        <taxon>Collembola</taxon>
        <taxon>Entomobryomorpha</taxon>
        <taxon>Entomobryoidea</taxon>
        <taxon>Orchesellidae</taxon>
        <taxon>Orchesellinae</taxon>
        <taxon>Orchesella</taxon>
    </lineage>
</organism>
<dbReference type="EMBL" id="CAXLJM020000067">
    <property type="protein sequence ID" value="CAL8122176.1"/>
    <property type="molecule type" value="Genomic_DNA"/>
</dbReference>
<feature type="transmembrane region" description="Helical" evidence="1">
    <location>
        <begin position="171"/>
        <end position="190"/>
    </location>
</feature>
<protein>
    <submittedName>
        <fullName evidence="2">Uncharacterized protein</fullName>
    </submittedName>
</protein>
<accession>A0ABP1R7I1</accession>
<keyword evidence="1" id="KW-0812">Transmembrane</keyword>
<reference evidence="2 3" key="1">
    <citation type="submission" date="2024-08" db="EMBL/GenBank/DDBJ databases">
        <authorList>
            <person name="Cucini C."/>
            <person name="Frati F."/>
        </authorList>
    </citation>
    <scope>NUCLEOTIDE SEQUENCE [LARGE SCALE GENOMIC DNA]</scope>
</reference>
<dbReference type="Proteomes" id="UP001642540">
    <property type="component" value="Unassembled WGS sequence"/>
</dbReference>
<proteinExistence type="predicted"/>
<evidence type="ECO:0000313" key="3">
    <source>
        <dbReference type="Proteomes" id="UP001642540"/>
    </source>
</evidence>
<evidence type="ECO:0000313" key="2">
    <source>
        <dbReference type="EMBL" id="CAL8122176.1"/>
    </source>
</evidence>
<feature type="transmembrane region" description="Helical" evidence="1">
    <location>
        <begin position="253"/>
        <end position="272"/>
    </location>
</feature>
<gene>
    <name evidence="2" type="ORF">ODALV1_LOCUS19706</name>
</gene>
<feature type="transmembrane region" description="Helical" evidence="1">
    <location>
        <begin position="77"/>
        <end position="102"/>
    </location>
</feature>
<name>A0ABP1R7I1_9HEXA</name>
<evidence type="ECO:0000256" key="1">
    <source>
        <dbReference type="SAM" id="Phobius"/>
    </source>
</evidence>
<sequence>MQDEKYWSGVGGKIIVLNLRASSIFMTITKIITSICAAYNPRLPWNPLCTIVIYFELAPSGDYALWQIRTVIFGTLWIAWGFFGCFIVVVYYVNFMTIVFCLKCAILAFRRQFELSSHVTPKKIMMYRQVQLLIDNFNHIHKTFMMGFIIFSVVITIVLSANLLILSNENLDFKAILVIGPIFLNCLITLDSFRFPAAIYAFSIETKKWTESNVLTRISGSQDKAFLKWATRYWKSFPPFKIQFFSSNYFERLTPLIILDFCLTLVINMALVR</sequence>
<feature type="transmembrane region" description="Helical" evidence="1">
    <location>
        <begin position="144"/>
        <end position="165"/>
    </location>
</feature>
<comment type="caution">
    <text evidence="2">The sequence shown here is derived from an EMBL/GenBank/DDBJ whole genome shotgun (WGS) entry which is preliminary data.</text>
</comment>
<keyword evidence="3" id="KW-1185">Reference proteome</keyword>
<keyword evidence="1" id="KW-0472">Membrane</keyword>